<dbReference type="Gene3D" id="3.40.630.10">
    <property type="entry name" value="Zn peptidases"/>
    <property type="match status" value="1"/>
</dbReference>
<evidence type="ECO:0000313" key="1">
    <source>
        <dbReference type="EMBL" id="SFO89807.1"/>
    </source>
</evidence>
<dbReference type="Proteomes" id="UP000199236">
    <property type="component" value="Unassembled WGS sequence"/>
</dbReference>
<dbReference type="OrthoDB" id="7956186at2"/>
<gene>
    <name evidence="1" type="ORF">SAMN04488056_11553</name>
</gene>
<accession>A0A1I5KXS1</accession>
<evidence type="ECO:0008006" key="3">
    <source>
        <dbReference type="Google" id="ProtNLM"/>
    </source>
</evidence>
<dbReference type="RefSeq" id="WP_090075148.1">
    <property type="nucleotide sequence ID" value="NZ_FOVR01000015.1"/>
</dbReference>
<protein>
    <recommendedName>
        <fullName evidence="3">Zinc carboxypeptidase</fullName>
    </recommendedName>
</protein>
<organism evidence="1 2">
    <name type="scientific">Cohaesibacter marisflavi</name>
    <dbReference type="NCBI Taxonomy" id="655353"/>
    <lineage>
        <taxon>Bacteria</taxon>
        <taxon>Pseudomonadati</taxon>
        <taxon>Pseudomonadota</taxon>
        <taxon>Alphaproteobacteria</taxon>
        <taxon>Hyphomicrobiales</taxon>
        <taxon>Cohaesibacteraceae</taxon>
    </lineage>
</organism>
<reference evidence="1 2" key="1">
    <citation type="submission" date="2016-10" db="EMBL/GenBank/DDBJ databases">
        <authorList>
            <person name="de Groot N.N."/>
        </authorList>
    </citation>
    <scope>NUCLEOTIDE SEQUENCE [LARGE SCALE GENOMIC DNA]</scope>
    <source>
        <strain evidence="1 2">CGMCC 1.9157</strain>
    </source>
</reference>
<sequence length="582" mass="65301">MTLLFESSFPRSTDLVAELLASRKSKQADIWLFDDTATRRALETTLKAQGIAARVHSAYKPLVHYFREDVACEGLALVEISYPVHAAAPENRFLLEAYPLAALLAPADVRFSPAPLGDDLKYGIHMKWQDGREETVQLFAPNRVHDDSIGEKALSPTGWIRTGDGLDEAFKTDYELLFEAAMQSMIDHDWGPDEPYFGELNITVTHPAEDEWLPMAPVDALISLREALHEEFYFSLLELFQKKSGRPVGDRGLMPGQIVPEILKGEAGKALTVKASLRPLTDDETEVKQAETVEKLTTPFTAARIRKELASIKGAPFSARSRAGRLVSACYHEGPERPIIISGGQHANEVTGAAGAMRSGLELAKRPDAHFVVSPLENPDGYQMGWRLRADNPHHMHHAARYTAFGCDLEYRSSDDPYETAIRFEAERLTGAKLHVNLHGYPAHEWTRPLTGYVPRGFEMWTLPKGFFLIVRYHENWKQQAYSLIEQVTERLAANKVLVDYNAQEIDLYTTHAGKPEWPVVNGFPVMLSVDDRHRVPITLITEYPDESIYGDDFIQGHTAQMNTAVAAYDVWQSMVFPNADE</sequence>
<keyword evidence="2" id="KW-1185">Reference proteome</keyword>
<proteinExistence type="predicted"/>
<dbReference type="AlphaFoldDB" id="A0A1I5KXS1"/>
<dbReference type="SUPFAM" id="SSF53187">
    <property type="entry name" value="Zn-dependent exopeptidases"/>
    <property type="match status" value="1"/>
</dbReference>
<dbReference type="EMBL" id="FOVR01000015">
    <property type="protein sequence ID" value="SFO89807.1"/>
    <property type="molecule type" value="Genomic_DNA"/>
</dbReference>
<name>A0A1I5KXS1_9HYPH</name>
<dbReference type="STRING" id="655353.SAMN04488056_11553"/>
<evidence type="ECO:0000313" key="2">
    <source>
        <dbReference type="Proteomes" id="UP000199236"/>
    </source>
</evidence>